<dbReference type="EMBL" id="JAWDJW010011161">
    <property type="protein sequence ID" value="KAK3044995.1"/>
    <property type="molecule type" value="Genomic_DNA"/>
</dbReference>
<name>A0ACC3CV68_9PEZI</name>
<sequence length="155" mass="16971">MSAPKKQRTTPTYELLYHPGIPGRGEYIRLALEAAGVPYKDPANEGNKDVVYSTCGPENLHDGDGNPPPFAPPALRVPSAGKDGKTLVIYQTPNILMYLGGEIGMAGEDEEVDRWFVNELALTALDAGNEAHDTHHPVAVGQYYEGRRDRFLLHT</sequence>
<protein>
    <submittedName>
        <fullName evidence="1">Uncharacterized protein</fullName>
    </submittedName>
</protein>
<reference evidence="1" key="1">
    <citation type="submission" date="2024-09" db="EMBL/GenBank/DDBJ databases">
        <title>Black Yeasts Isolated from many extreme environments.</title>
        <authorList>
            <person name="Coleine C."/>
            <person name="Stajich J.E."/>
            <person name="Selbmann L."/>
        </authorList>
    </citation>
    <scope>NUCLEOTIDE SEQUENCE</scope>
    <source>
        <strain evidence="1">CCFEE 5737</strain>
    </source>
</reference>
<accession>A0ACC3CV68</accession>
<dbReference type="Proteomes" id="UP001186974">
    <property type="component" value="Unassembled WGS sequence"/>
</dbReference>
<evidence type="ECO:0000313" key="1">
    <source>
        <dbReference type="EMBL" id="KAK3044995.1"/>
    </source>
</evidence>
<gene>
    <name evidence="1" type="ORF">LTS18_014837</name>
</gene>
<comment type="caution">
    <text evidence="1">The sequence shown here is derived from an EMBL/GenBank/DDBJ whole genome shotgun (WGS) entry which is preliminary data.</text>
</comment>
<organism evidence="1 2">
    <name type="scientific">Coniosporium uncinatum</name>
    <dbReference type="NCBI Taxonomy" id="93489"/>
    <lineage>
        <taxon>Eukaryota</taxon>
        <taxon>Fungi</taxon>
        <taxon>Dikarya</taxon>
        <taxon>Ascomycota</taxon>
        <taxon>Pezizomycotina</taxon>
        <taxon>Dothideomycetes</taxon>
        <taxon>Dothideomycetes incertae sedis</taxon>
        <taxon>Coniosporium</taxon>
    </lineage>
</organism>
<proteinExistence type="predicted"/>
<feature type="non-terminal residue" evidence="1">
    <location>
        <position position="155"/>
    </location>
</feature>
<keyword evidence="2" id="KW-1185">Reference proteome</keyword>
<evidence type="ECO:0000313" key="2">
    <source>
        <dbReference type="Proteomes" id="UP001186974"/>
    </source>
</evidence>